<dbReference type="PROSITE" id="PS00972">
    <property type="entry name" value="USP_1"/>
    <property type="match status" value="1"/>
</dbReference>
<dbReference type="EMBL" id="CAMPGE010027009">
    <property type="protein sequence ID" value="CAI2384673.1"/>
    <property type="molecule type" value="Genomic_DNA"/>
</dbReference>
<dbReference type="GO" id="GO:0005634">
    <property type="term" value="C:nucleus"/>
    <property type="evidence" value="ECO:0007669"/>
    <property type="project" value="TreeGrafter"/>
</dbReference>
<feature type="domain" description="USP" evidence="1">
    <location>
        <begin position="397"/>
        <end position="746"/>
    </location>
</feature>
<name>A0AAD1Y3G6_EUPCR</name>
<evidence type="ECO:0000313" key="2">
    <source>
        <dbReference type="EMBL" id="CAI2384673.1"/>
    </source>
</evidence>
<evidence type="ECO:0000313" key="3">
    <source>
        <dbReference type="Proteomes" id="UP001295684"/>
    </source>
</evidence>
<dbReference type="PANTHER" id="PTHR24006">
    <property type="entry name" value="UBIQUITIN CARBOXYL-TERMINAL HYDROLASE"/>
    <property type="match status" value="1"/>
</dbReference>
<dbReference type="InterPro" id="IPR028889">
    <property type="entry name" value="USP"/>
</dbReference>
<proteinExistence type="predicted"/>
<dbReference type="GO" id="GO:0004843">
    <property type="term" value="F:cysteine-type deubiquitinase activity"/>
    <property type="evidence" value="ECO:0007669"/>
    <property type="project" value="InterPro"/>
</dbReference>
<keyword evidence="3" id="KW-1185">Reference proteome</keyword>
<organism evidence="2 3">
    <name type="scientific">Euplotes crassus</name>
    <dbReference type="NCBI Taxonomy" id="5936"/>
    <lineage>
        <taxon>Eukaryota</taxon>
        <taxon>Sar</taxon>
        <taxon>Alveolata</taxon>
        <taxon>Ciliophora</taxon>
        <taxon>Intramacronucleata</taxon>
        <taxon>Spirotrichea</taxon>
        <taxon>Hypotrichia</taxon>
        <taxon>Euplotida</taxon>
        <taxon>Euplotidae</taxon>
        <taxon>Moneuplotes</taxon>
    </lineage>
</organism>
<dbReference type="GO" id="GO:0005829">
    <property type="term" value="C:cytosol"/>
    <property type="evidence" value="ECO:0007669"/>
    <property type="project" value="TreeGrafter"/>
</dbReference>
<dbReference type="Pfam" id="PF00443">
    <property type="entry name" value="UCH"/>
    <property type="match status" value="1"/>
</dbReference>
<dbReference type="GO" id="GO:0016579">
    <property type="term" value="P:protein deubiquitination"/>
    <property type="evidence" value="ECO:0007669"/>
    <property type="project" value="InterPro"/>
</dbReference>
<dbReference type="InterPro" id="IPR050164">
    <property type="entry name" value="Peptidase_C19"/>
</dbReference>
<dbReference type="InterPro" id="IPR038765">
    <property type="entry name" value="Papain-like_cys_pep_sf"/>
</dbReference>
<dbReference type="Proteomes" id="UP001295684">
    <property type="component" value="Unassembled WGS sequence"/>
</dbReference>
<gene>
    <name evidence="2" type="ORF">ECRASSUSDP1_LOCUS26207</name>
</gene>
<dbReference type="PROSITE" id="PS50235">
    <property type="entry name" value="USP_3"/>
    <property type="match status" value="1"/>
</dbReference>
<dbReference type="AlphaFoldDB" id="A0AAD1Y3G6"/>
<reference evidence="2" key="1">
    <citation type="submission" date="2023-07" db="EMBL/GenBank/DDBJ databases">
        <authorList>
            <consortium name="AG Swart"/>
            <person name="Singh M."/>
            <person name="Singh A."/>
            <person name="Seah K."/>
            <person name="Emmerich C."/>
        </authorList>
    </citation>
    <scope>NUCLEOTIDE SEQUENCE</scope>
    <source>
        <strain evidence="2">DP1</strain>
    </source>
</reference>
<protein>
    <recommendedName>
        <fullName evidence="1">USP domain-containing protein</fullName>
    </recommendedName>
</protein>
<dbReference type="PROSITE" id="PS00973">
    <property type="entry name" value="USP_2"/>
    <property type="match status" value="1"/>
</dbReference>
<sequence length="1108" mass="129955">MSKILNLEETKENLLEVKMEDKKSIPKEEDVQKTFTFVKTLLDIILEDNRIVPTNFNIDTYIPIWIFYFSFLKIKKGNKSSSKTQIKCQSNNPPDHPTTLSEQILKNLLSMLKTRFSQILDPQILKSYQKITKSVLDSLIQQKSFQNSAHYYHLIECCYNINDYLFLATTRDLFSEGLSKYTHDHYEFVFNLLAKKFPFTKATYCVQHAMFKFMCQNKMFKILSENGDMVMNSVLSKISKDDTHLELAIDVIAFFTIGFKFCSIKILKRMEDFFSKNILCRVQTDEEGKQQTNAMYIFGLYADYIVLLKAIMIVNSGYPDIYIPLTEKIDQTFGAYIDRKEEKYQINGFIELYTLKLEDLEQEDLEIDNQIDQKDGSESDNGDVEESKVSKKSYKFKGLVNMGNTCYINSFIQALFLTECFRKAIINDLSIGQSWLIADTDSERIIDKLCILFCQLALSGGSSVKPMDLKSSLPESFQNDQQHDSSEFGKEVLSKMDEELKALAKEGQLKYEEKDKTSLFRSTASITSFFNFFVYQTVKCEECNSCSIKKHEEIDFSLSLDLKADFFNLDEEVSVQHLLRNYFLTEELKMKSNNQYFCKSCHKYVNNAKLMKKVSKDLPPIIMVTLNRFDFDNERKEMKKRLDLIKLSPSITVVKEELVNEEEIKEEENKAKDVTYDLYAIVIHSGPSGVEGHYYTIAHDNVNSSGSTVWKRFDDEMVFEVDADFIETINEKPTYNTPYILFYKERELGVRTRDFSEHSKSLFDIKVNNRVPPPLEKFIKSNKNSNSNRRCIRLNEQSNSYFSRFHKRRIFNRDSDHDSEEEEKEENFTTEQFLLNLPKPNPKPYSSKFIYGVLEDTRHPETGKYLIEVKSLEDPEIVFCPYNKSVHSRLPWPRMSTLRIEGFDIPKEFFIKICKSGRKVSNVHFLYCGLIFSLGEALDFTIDDSEDKLDRLYIDLPYLSYWKKSEEYRRGFKEIYLKKLLKKQAERFDDFCSKKVVYIFDRVDEINIPKIKKYISRWYVLPIAEFSLRDRQKVPRNIYKIGLQVLDYEASMKKTGLVQRENKRNFNFWKKRKMLDNITEDNTAYKNNSVRCYSGSESSESSLDSGYY</sequence>
<evidence type="ECO:0000259" key="1">
    <source>
        <dbReference type="PROSITE" id="PS50235"/>
    </source>
</evidence>
<dbReference type="Gene3D" id="3.90.70.10">
    <property type="entry name" value="Cysteine proteinases"/>
    <property type="match status" value="1"/>
</dbReference>
<accession>A0AAD1Y3G6</accession>
<dbReference type="InterPro" id="IPR001394">
    <property type="entry name" value="Peptidase_C19_UCH"/>
</dbReference>
<comment type="caution">
    <text evidence="2">The sequence shown here is derived from an EMBL/GenBank/DDBJ whole genome shotgun (WGS) entry which is preliminary data.</text>
</comment>
<dbReference type="InterPro" id="IPR018200">
    <property type="entry name" value="USP_CS"/>
</dbReference>
<dbReference type="SUPFAM" id="SSF54001">
    <property type="entry name" value="Cysteine proteinases"/>
    <property type="match status" value="1"/>
</dbReference>